<accession>A0A9D4H3Y6</accession>
<comment type="caution">
    <text evidence="2">The sequence shown here is derived from an EMBL/GenBank/DDBJ whole genome shotgun (WGS) entry which is preliminary data.</text>
</comment>
<dbReference type="AlphaFoldDB" id="A0A9D4H3Y6"/>
<proteinExistence type="predicted"/>
<reference evidence="2" key="2">
    <citation type="submission" date="2020-11" db="EMBL/GenBank/DDBJ databases">
        <authorList>
            <person name="McCartney M.A."/>
            <person name="Auch B."/>
            <person name="Kono T."/>
            <person name="Mallez S."/>
            <person name="Becker A."/>
            <person name="Gohl D.M."/>
            <person name="Silverstein K.A.T."/>
            <person name="Koren S."/>
            <person name="Bechman K.B."/>
            <person name="Herman A."/>
            <person name="Abrahante J.E."/>
            <person name="Garbe J."/>
        </authorList>
    </citation>
    <scope>NUCLEOTIDE SEQUENCE</scope>
    <source>
        <strain evidence="2">Duluth1</strain>
        <tissue evidence="2">Whole animal</tissue>
    </source>
</reference>
<reference evidence="2" key="1">
    <citation type="journal article" date="2019" name="bioRxiv">
        <title>The Genome of the Zebra Mussel, Dreissena polymorpha: A Resource for Invasive Species Research.</title>
        <authorList>
            <person name="McCartney M.A."/>
            <person name="Auch B."/>
            <person name="Kono T."/>
            <person name="Mallez S."/>
            <person name="Zhang Y."/>
            <person name="Obille A."/>
            <person name="Becker A."/>
            <person name="Abrahante J.E."/>
            <person name="Garbe J."/>
            <person name="Badalamenti J.P."/>
            <person name="Herman A."/>
            <person name="Mangelson H."/>
            <person name="Liachko I."/>
            <person name="Sullivan S."/>
            <person name="Sone E.D."/>
            <person name="Koren S."/>
            <person name="Silverstein K.A.T."/>
            <person name="Beckman K.B."/>
            <person name="Gohl D.M."/>
        </authorList>
    </citation>
    <scope>NUCLEOTIDE SEQUENCE</scope>
    <source>
        <strain evidence="2">Duluth1</strain>
        <tissue evidence="2">Whole animal</tissue>
    </source>
</reference>
<organism evidence="2 3">
    <name type="scientific">Dreissena polymorpha</name>
    <name type="common">Zebra mussel</name>
    <name type="synonym">Mytilus polymorpha</name>
    <dbReference type="NCBI Taxonomy" id="45954"/>
    <lineage>
        <taxon>Eukaryota</taxon>
        <taxon>Metazoa</taxon>
        <taxon>Spiralia</taxon>
        <taxon>Lophotrochozoa</taxon>
        <taxon>Mollusca</taxon>
        <taxon>Bivalvia</taxon>
        <taxon>Autobranchia</taxon>
        <taxon>Heteroconchia</taxon>
        <taxon>Euheterodonta</taxon>
        <taxon>Imparidentia</taxon>
        <taxon>Neoheterodontei</taxon>
        <taxon>Myida</taxon>
        <taxon>Dreissenoidea</taxon>
        <taxon>Dreissenidae</taxon>
        <taxon>Dreissena</taxon>
    </lineage>
</organism>
<gene>
    <name evidence="2" type="ORF">DPMN_131069</name>
</gene>
<dbReference type="EMBL" id="JAIWYP010000005">
    <property type="protein sequence ID" value="KAH3829081.1"/>
    <property type="molecule type" value="Genomic_DNA"/>
</dbReference>
<sequence length="60" mass="6477">MEAQHQEAIDESAGVSPASQFGCFDSNVVDSDSLYYDLGEDLNVTNATLQYRNSSSERGG</sequence>
<protein>
    <submittedName>
        <fullName evidence="2">Uncharacterized protein</fullName>
    </submittedName>
</protein>
<name>A0A9D4H3Y6_DREPO</name>
<feature type="region of interest" description="Disordered" evidence="1">
    <location>
        <begin position="1"/>
        <end position="21"/>
    </location>
</feature>
<evidence type="ECO:0000313" key="3">
    <source>
        <dbReference type="Proteomes" id="UP000828390"/>
    </source>
</evidence>
<evidence type="ECO:0000313" key="2">
    <source>
        <dbReference type="EMBL" id="KAH3829081.1"/>
    </source>
</evidence>
<dbReference type="Proteomes" id="UP000828390">
    <property type="component" value="Unassembled WGS sequence"/>
</dbReference>
<evidence type="ECO:0000256" key="1">
    <source>
        <dbReference type="SAM" id="MobiDB-lite"/>
    </source>
</evidence>
<keyword evidence="3" id="KW-1185">Reference proteome</keyword>